<name>A0A5K7S3V6_9BACT</name>
<dbReference type="Proteomes" id="UP001193389">
    <property type="component" value="Chromosome"/>
</dbReference>
<dbReference type="KEGG" id="anf:AQPE_0395"/>
<sequence length="98" mass="10407">MEARSGESNLNYENVNLGKFKINSSSDIACNVILKSATLSDANGNGFIIEPSATVSGQSEAQCTDGNQILQLKGKACFMQGQASGLYQGSYTMVIVYN</sequence>
<proteinExistence type="predicted"/>
<evidence type="ECO:0000313" key="2">
    <source>
        <dbReference type="Proteomes" id="UP001193389"/>
    </source>
</evidence>
<dbReference type="EMBL" id="AP018694">
    <property type="protein sequence ID" value="BBE16258.1"/>
    <property type="molecule type" value="Genomic_DNA"/>
</dbReference>
<keyword evidence="2" id="KW-1185">Reference proteome</keyword>
<accession>A0A5K7S3V6</accession>
<protein>
    <submittedName>
        <fullName evidence="1">Uncharacterized protein</fullName>
    </submittedName>
</protein>
<gene>
    <name evidence="1" type="ORF">AQPE_0395</name>
</gene>
<evidence type="ECO:0000313" key="1">
    <source>
        <dbReference type="EMBL" id="BBE16258.1"/>
    </source>
</evidence>
<organism evidence="1 2">
    <name type="scientific">Aquipluma nitroreducens</name>
    <dbReference type="NCBI Taxonomy" id="2010828"/>
    <lineage>
        <taxon>Bacteria</taxon>
        <taxon>Pseudomonadati</taxon>
        <taxon>Bacteroidota</taxon>
        <taxon>Bacteroidia</taxon>
        <taxon>Marinilabiliales</taxon>
        <taxon>Prolixibacteraceae</taxon>
        <taxon>Aquipluma</taxon>
    </lineage>
</organism>
<dbReference type="AlphaFoldDB" id="A0A5K7S3V6"/>
<reference evidence="1" key="1">
    <citation type="journal article" date="2020" name="Int. J. Syst. Evol. Microbiol.">
        <title>Aquipluma nitroreducens gen. nov. sp. nov., a novel facultatively anaerobic bacterium isolated from a freshwater lake.</title>
        <authorList>
            <person name="Watanabe M."/>
            <person name="Kojima H."/>
            <person name="Fukui M."/>
        </authorList>
    </citation>
    <scope>NUCLEOTIDE SEQUENCE</scope>
    <source>
        <strain evidence="1">MeG22</strain>
    </source>
</reference>